<dbReference type="SMART" id="SM00086">
    <property type="entry name" value="PAC"/>
    <property type="match status" value="2"/>
</dbReference>
<dbReference type="SMART" id="SM00091">
    <property type="entry name" value="PAS"/>
    <property type="match status" value="2"/>
</dbReference>
<comment type="subcellular location">
    <subcellularLocation>
        <location evidence="2">Cell inner membrane</location>
        <topology evidence="2">Multi-pass membrane protein</topology>
    </subcellularLocation>
</comment>
<evidence type="ECO:0000259" key="12">
    <source>
        <dbReference type="PROSITE" id="PS50113"/>
    </source>
</evidence>
<dbReference type="SMART" id="SM00388">
    <property type="entry name" value="HisKA"/>
    <property type="match status" value="2"/>
</dbReference>
<evidence type="ECO:0000256" key="7">
    <source>
        <dbReference type="PROSITE-ProRule" id="PRU00169"/>
    </source>
</evidence>
<evidence type="ECO:0000256" key="2">
    <source>
        <dbReference type="ARBA" id="ARBA00004429"/>
    </source>
</evidence>
<dbReference type="Pfam" id="PF02518">
    <property type="entry name" value="HATPase_c"/>
    <property type="match status" value="2"/>
</dbReference>
<dbReference type="CDD" id="cd00082">
    <property type="entry name" value="HisKA"/>
    <property type="match status" value="2"/>
</dbReference>
<dbReference type="PROSITE" id="PS50110">
    <property type="entry name" value="RESPONSE_REGULATORY"/>
    <property type="match status" value="1"/>
</dbReference>
<dbReference type="GO" id="GO:0005886">
    <property type="term" value="C:plasma membrane"/>
    <property type="evidence" value="ECO:0007669"/>
    <property type="project" value="UniProtKB-SubCell"/>
</dbReference>
<evidence type="ECO:0000256" key="8">
    <source>
        <dbReference type="SAM" id="Coils"/>
    </source>
</evidence>
<dbReference type="InterPro" id="IPR001610">
    <property type="entry name" value="PAC"/>
</dbReference>
<dbReference type="InterPro" id="IPR001789">
    <property type="entry name" value="Sig_transdc_resp-reg_receiver"/>
</dbReference>
<feature type="domain" description="Histidine kinase" evidence="9">
    <location>
        <begin position="754"/>
        <end position="971"/>
    </location>
</feature>
<feature type="domain" description="PAC" evidence="12">
    <location>
        <begin position="108"/>
        <end position="162"/>
    </location>
</feature>
<dbReference type="InterPro" id="IPR035965">
    <property type="entry name" value="PAS-like_dom_sf"/>
</dbReference>
<keyword evidence="8" id="KW-0175">Coiled coil</keyword>
<dbReference type="Pfam" id="PF08448">
    <property type="entry name" value="PAS_4"/>
    <property type="match status" value="1"/>
</dbReference>
<sequence>MTSNNSSVSDISAVLRVRDVTLRAVDDLQTYREKLARVVLDGLYEFVGLLDAKGNTLEINQAALDGAGTRLEDIRDKPFWEARWWQVSRETQEEQRKLIARASAGEFVRCDVEIYGRASGEETIVVDYSILPIRDCNGKVVFLLPEGRNITDKKLAEAELARKNEELQHLLEKIRQLDEAKNEFFANLSHELRTPLSLILGSVESLLADSGDYSGVQRVDLDVIQRNAITLLKYVNDLLDLAKLQAEKLQLHYSRVDLAAVTRMICAHFEALAEYKCLSYVIDAPAFMEAEVDVEKYERIVLNLLSNAFKFSPDGGRIRCSLSATGTGRILLSIQDSGPGIPADQQSEIFGRFRQGGDIKSRQFGGTGLGLTIVKDFVCLHGGVVVVSDAPGGGALFQIELPRNAPSGVYVNAVAKAGELSPTSFDISAWGLEGRSEWTSAEGASDRPRILIVEDNVDMRCFIGRVLIDEYQISVAADGEQALELITSSPPDLVITDLMMPKVSGQLLVKEMRSRGDLANVPILVLSAKADDGLRIKLLAESVQDYVVKPFSATELRARVRNLVTMKRARDALQRALDSQSDDLSQLTRQIIDNRQELQRSHDALQESESRWRAVYENSAAGIVLTNLDGLILSANQAFQKMVGYAEDELRVIEISDLVPEHDREKIRSRVSNLISGRVDDYQVQRQCRRKDGRMMWANVRASLIPGLANQSPMVVRIFDDITEKIQTEAELARAREKLTRVMRVTAMGELAASIAHELNQPLAAIVTNGHASLRWLGSEPCNLLEAVEAVRRIIHDANRASEIIKRIRGFLQRGEGRRSAVDIFQVVADVAAIVSDMARSHCIDMRYQAVGQLSLVIADKVQLQQVILNLCINGIESIVGGNSERGELSITVTQSDKRFLTVSVHDSGPGLAPGEAENVFDAFYTSKVEGLGMGLAISRSIIEAHGGRLDVLSPSTEGGCTFCFTLPTEEMASPCAPQ</sequence>
<evidence type="ECO:0000256" key="6">
    <source>
        <dbReference type="ARBA" id="ARBA00022777"/>
    </source>
</evidence>
<dbReference type="SUPFAM" id="SSF47384">
    <property type="entry name" value="Homodimeric domain of signal transducing histidine kinase"/>
    <property type="match status" value="2"/>
</dbReference>
<dbReference type="CDD" id="cd16920">
    <property type="entry name" value="HATPase_TmoS-FixL-DctS-like"/>
    <property type="match status" value="1"/>
</dbReference>
<feature type="modified residue" description="4-aspartylphosphate" evidence="7">
    <location>
        <position position="497"/>
    </location>
</feature>
<evidence type="ECO:0000259" key="10">
    <source>
        <dbReference type="PROSITE" id="PS50110"/>
    </source>
</evidence>
<name>P96139_THAAR</name>
<feature type="coiled-coil region" evidence="8">
    <location>
        <begin position="153"/>
        <end position="187"/>
    </location>
</feature>
<evidence type="ECO:0000313" key="13">
    <source>
        <dbReference type="EMBL" id="AAD12184.1"/>
    </source>
</evidence>
<dbReference type="InterPro" id="IPR036097">
    <property type="entry name" value="HisK_dim/P_sf"/>
</dbReference>
<feature type="domain" description="Histidine kinase" evidence="9">
    <location>
        <begin position="187"/>
        <end position="405"/>
    </location>
</feature>
<keyword evidence="6" id="KW-0418">Kinase</keyword>
<feature type="domain" description="Response regulatory" evidence="10">
    <location>
        <begin position="449"/>
        <end position="564"/>
    </location>
</feature>
<dbReference type="InterPro" id="IPR000700">
    <property type="entry name" value="PAS-assoc_C"/>
</dbReference>
<dbReference type="EC" id="2.7.13.3" evidence="3"/>
<dbReference type="PRINTS" id="PR00344">
    <property type="entry name" value="BCTRLSENSOR"/>
</dbReference>
<dbReference type="SMART" id="SM00387">
    <property type="entry name" value="HATPase_c"/>
    <property type="match status" value="2"/>
</dbReference>
<dbReference type="InterPro" id="IPR003661">
    <property type="entry name" value="HisK_dim/P_dom"/>
</dbReference>
<feature type="domain" description="PAC" evidence="12">
    <location>
        <begin position="682"/>
        <end position="734"/>
    </location>
</feature>
<evidence type="ECO:0000256" key="1">
    <source>
        <dbReference type="ARBA" id="ARBA00000085"/>
    </source>
</evidence>
<dbReference type="GO" id="GO:0000155">
    <property type="term" value="F:phosphorelay sensor kinase activity"/>
    <property type="evidence" value="ECO:0007669"/>
    <property type="project" value="InterPro"/>
</dbReference>
<dbReference type="InterPro" id="IPR036890">
    <property type="entry name" value="HATPase_C_sf"/>
</dbReference>
<proteinExistence type="predicted"/>
<dbReference type="Pfam" id="PF00989">
    <property type="entry name" value="PAS"/>
    <property type="match status" value="1"/>
</dbReference>
<evidence type="ECO:0000256" key="5">
    <source>
        <dbReference type="ARBA" id="ARBA00022679"/>
    </source>
</evidence>
<dbReference type="SUPFAM" id="SSF52172">
    <property type="entry name" value="CheY-like"/>
    <property type="match status" value="1"/>
</dbReference>
<dbReference type="EMBL" id="U57900">
    <property type="protein sequence ID" value="AAD12184.1"/>
    <property type="molecule type" value="Genomic_DNA"/>
</dbReference>
<evidence type="ECO:0000259" key="9">
    <source>
        <dbReference type="PROSITE" id="PS50109"/>
    </source>
</evidence>
<dbReference type="GO" id="GO:0006355">
    <property type="term" value="P:regulation of DNA-templated transcription"/>
    <property type="evidence" value="ECO:0007669"/>
    <property type="project" value="InterPro"/>
</dbReference>
<keyword evidence="4 7" id="KW-0597">Phosphoprotein</keyword>
<protein>
    <recommendedName>
        <fullName evidence="3">histidine kinase</fullName>
        <ecNumber evidence="3">2.7.13.3</ecNumber>
    </recommendedName>
</protein>
<dbReference type="CDD" id="cd16925">
    <property type="entry name" value="HATPase_TutC-TodS-like"/>
    <property type="match status" value="1"/>
</dbReference>
<dbReference type="SUPFAM" id="SSF55874">
    <property type="entry name" value="ATPase domain of HSP90 chaperone/DNA topoisomerase II/histidine kinase"/>
    <property type="match status" value="2"/>
</dbReference>
<dbReference type="InterPro" id="IPR011006">
    <property type="entry name" value="CheY-like_superfamily"/>
</dbReference>
<dbReference type="PROSITE" id="PS50112">
    <property type="entry name" value="PAS"/>
    <property type="match status" value="1"/>
</dbReference>
<feature type="domain" description="PAS" evidence="11">
    <location>
        <begin position="608"/>
        <end position="678"/>
    </location>
</feature>
<dbReference type="FunFam" id="3.30.450.20:FF:000155">
    <property type="entry name" value="Sensor histidine kinase TodS"/>
    <property type="match status" value="1"/>
</dbReference>
<organism evidence="13">
    <name type="scientific">Thauera aromatica</name>
    <dbReference type="NCBI Taxonomy" id="59405"/>
    <lineage>
        <taxon>Bacteria</taxon>
        <taxon>Pseudomonadati</taxon>
        <taxon>Pseudomonadota</taxon>
        <taxon>Betaproteobacteria</taxon>
        <taxon>Rhodocyclales</taxon>
        <taxon>Zoogloeaceae</taxon>
        <taxon>Thauera</taxon>
    </lineage>
</organism>
<evidence type="ECO:0000256" key="4">
    <source>
        <dbReference type="ARBA" id="ARBA00022553"/>
    </source>
</evidence>
<dbReference type="InterPro" id="IPR013767">
    <property type="entry name" value="PAS_fold"/>
</dbReference>
<dbReference type="InterPro" id="IPR005467">
    <property type="entry name" value="His_kinase_dom"/>
</dbReference>
<dbReference type="AlphaFoldDB" id="P96139"/>
<dbReference type="InterPro" id="IPR003594">
    <property type="entry name" value="HATPase_dom"/>
</dbReference>
<dbReference type="Pfam" id="PF00512">
    <property type="entry name" value="HisKA"/>
    <property type="match status" value="2"/>
</dbReference>
<keyword evidence="5" id="KW-0808">Transferase</keyword>
<dbReference type="InterPro" id="IPR004358">
    <property type="entry name" value="Sig_transdc_His_kin-like_C"/>
</dbReference>
<dbReference type="FunFam" id="3.30.565.10:FF:000006">
    <property type="entry name" value="Sensor histidine kinase WalK"/>
    <property type="match status" value="1"/>
</dbReference>
<reference evidence="13" key="1">
    <citation type="journal article" date="1997" name="Appl. Environ. Microbiol.">
        <title>Identification and sequence analysis of two regulatory genes involved in anaerobic toluene metabolism by strain T1.</title>
        <authorList>
            <person name="Coschigano P.W."/>
            <person name="Young L.Y."/>
        </authorList>
    </citation>
    <scope>NUCLEOTIDE SEQUENCE</scope>
    <source>
        <strain evidence="13">T1</strain>
    </source>
</reference>
<dbReference type="PROSITE" id="PS50109">
    <property type="entry name" value="HIS_KIN"/>
    <property type="match status" value="2"/>
</dbReference>
<dbReference type="Gene3D" id="3.40.50.2300">
    <property type="match status" value="1"/>
</dbReference>
<dbReference type="Gene3D" id="3.30.450.20">
    <property type="entry name" value="PAS domain"/>
    <property type="match status" value="2"/>
</dbReference>
<comment type="catalytic activity">
    <reaction evidence="1">
        <text>ATP + protein L-histidine = ADP + protein N-phospho-L-histidine.</text>
        <dbReference type="EC" id="2.7.13.3"/>
    </reaction>
</comment>
<dbReference type="Pfam" id="PF00072">
    <property type="entry name" value="Response_reg"/>
    <property type="match status" value="1"/>
</dbReference>
<gene>
    <name evidence="13" type="primary">tutC</name>
</gene>
<reference evidence="13" key="2">
    <citation type="submission" date="1999-02" db="EMBL/GenBank/DDBJ databases">
        <authorList>
            <person name="Coschigano P.W."/>
            <person name="Young L.Y."/>
        </authorList>
    </citation>
    <scope>NUCLEOTIDE SEQUENCE</scope>
    <source>
        <strain evidence="13">T1</strain>
    </source>
</reference>
<dbReference type="Gene3D" id="1.10.287.130">
    <property type="match status" value="2"/>
</dbReference>
<dbReference type="PROSITE" id="PS50113">
    <property type="entry name" value="PAC"/>
    <property type="match status" value="2"/>
</dbReference>
<evidence type="ECO:0000256" key="3">
    <source>
        <dbReference type="ARBA" id="ARBA00012438"/>
    </source>
</evidence>
<dbReference type="PANTHER" id="PTHR43547">
    <property type="entry name" value="TWO-COMPONENT HISTIDINE KINASE"/>
    <property type="match status" value="1"/>
</dbReference>
<dbReference type="CDD" id="cd00130">
    <property type="entry name" value="PAS"/>
    <property type="match status" value="2"/>
</dbReference>
<dbReference type="PANTHER" id="PTHR43547:SF2">
    <property type="entry name" value="HYBRID SIGNAL TRANSDUCTION HISTIDINE KINASE C"/>
    <property type="match status" value="1"/>
</dbReference>
<accession>P96139</accession>
<dbReference type="NCBIfam" id="TIGR00229">
    <property type="entry name" value="sensory_box"/>
    <property type="match status" value="2"/>
</dbReference>
<dbReference type="InterPro" id="IPR000014">
    <property type="entry name" value="PAS"/>
</dbReference>
<dbReference type="SUPFAM" id="SSF55785">
    <property type="entry name" value="PYP-like sensor domain (PAS domain)"/>
    <property type="match status" value="2"/>
</dbReference>
<dbReference type="InterPro" id="IPR013656">
    <property type="entry name" value="PAS_4"/>
</dbReference>
<dbReference type="SMART" id="SM00448">
    <property type="entry name" value="REC"/>
    <property type="match status" value="1"/>
</dbReference>
<evidence type="ECO:0000259" key="11">
    <source>
        <dbReference type="PROSITE" id="PS50112"/>
    </source>
</evidence>
<dbReference type="Gene3D" id="3.30.565.10">
    <property type="entry name" value="Histidine kinase-like ATPase, C-terminal domain"/>
    <property type="match status" value="2"/>
</dbReference>